<evidence type="ECO:0000259" key="2">
    <source>
        <dbReference type="Pfam" id="PF11796"/>
    </source>
</evidence>
<dbReference type="Pfam" id="PF09664">
    <property type="entry name" value="DUF2399"/>
    <property type="match status" value="1"/>
</dbReference>
<dbReference type="Pfam" id="PF11796">
    <property type="entry name" value="DUF3323"/>
    <property type="match status" value="1"/>
</dbReference>
<accession>A0ABP8WIL2</accession>
<dbReference type="InterPro" id="IPR024466">
    <property type="entry name" value="CHP02679_N"/>
</dbReference>
<evidence type="ECO:0008006" key="5">
    <source>
        <dbReference type="Google" id="ProtNLM"/>
    </source>
</evidence>
<feature type="domain" description="DUF2399" evidence="1">
    <location>
        <begin position="248"/>
        <end position="395"/>
    </location>
</feature>
<reference evidence="4" key="1">
    <citation type="journal article" date="2019" name="Int. J. Syst. Evol. Microbiol.">
        <title>The Global Catalogue of Microorganisms (GCM) 10K type strain sequencing project: providing services to taxonomists for standard genome sequencing and annotation.</title>
        <authorList>
            <consortium name="The Broad Institute Genomics Platform"/>
            <consortium name="The Broad Institute Genome Sequencing Center for Infectious Disease"/>
            <person name="Wu L."/>
            <person name="Ma J."/>
        </authorList>
    </citation>
    <scope>NUCLEOTIDE SEQUENCE [LARGE SCALE GENOMIC DNA]</scope>
    <source>
        <strain evidence="4">JCM 17975</strain>
    </source>
</reference>
<protein>
    <recommendedName>
        <fullName evidence="5">TIGR02679 family protein</fullName>
    </recommendedName>
</protein>
<dbReference type="Proteomes" id="UP001500843">
    <property type="component" value="Unassembled WGS sequence"/>
</dbReference>
<proteinExistence type="predicted"/>
<evidence type="ECO:0000313" key="3">
    <source>
        <dbReference type="EMBL" id="GAA4688760.1"/>
    </source>
</evidence>
<gene>
    <name evidence="3" type="ORF">GCM10023198_04010</name>
</gene>
<dbReference type="InterPro" id="IPR013495">
    <property type="entry name" value="CHP02679"/>
</dbReference>
<organism evidence="3 4">
    <name type="scientific">Promicromonospora umidemergens</name>
    <dbReference type="NCBI Taxonomy" id="629679"/>
    <lineage>
        <taxon>Bacteria</taxon>
        <taxon>Bacillati</taxon>
        <taxon>Actinomycetota</taxon>
        <taxon>Actinomycetes</taxon>
        <taxon>Micrococcales</taxon>
        <taxon>Promicromonosporaceae</taxon>
        <taxon>Promicromonospora</taxon>
    </lineage>
</organism>
<dbReference type="NCBIfam" id="TIGR02679">
    <property type="entry name" value="TIGR02679 family protein"/>
    <property type="match status" value="1"/>
</dbReference>
<keyword evidence="4" id="KW-1185">Reference proteome</keyword>
<sequence length="407" mass="42967">MTADGWDAGLDSLLRECHRRLSTGKPVTSVRLGQLDRAQQDAIADLLGLASLPSAGAKVRLEDVAAAVERLSGAPLREALIHRYGPIGDRVADRAQEADARTALWEWLGSHPVVRSRDLARWARDVEAGGVRGSVDTQRTNLERALTVLDALPSTGEPLPVLAGRTLNDTHALDPGSPVATLVLGAVAIEREVGRPQRAAERRALWQSVGVADDVLSSTVLVAGFAAVGDAAADRMCHLGHADGRAVSLTLADLQEGAPTLPRAGIVRIVENPAVLWLAVTAFGPLVPPMVCTSGWPSTAGMRLLNGLAEAGNELRYHGDLDGEGVRIAGHVMAETGALPWRMDALEYRAHVGDHGAPVGRVTPAPWDDELAPAMVERGVAVLEETVWEVLRGDLSASGPGRIDPSP</sequence>
<dbReference type="InterPro" id="IPR024465">
    <property type="entry name" value="DUF2399"/>
</dbReference>
<dbReference type="EMBL" id="BAABHM010000003">
    <property type="protein sequence ID" value="GAA4688760.1"/>
    <property type="molecule type" value="Genomic_DNA"/>
</dbReference>
<dbReference type="RefSeq" id="WP_253871560.1">
    <property type="nucleotide sequence ID" value="NZ_BAABHM010000003.1"/>
</dbReference>
<feature type="domain" description="Conserved hypothetical protein CHP02679 N terminus" evidence="2">
    <location>
        <begin position="28"/>
        <end position="225"/>
    </location>
</feature>
<evidence type="ECO:0000259" key="1">
    <source>
        <dbReference type="Pfam" id="PF09664"/>
    </source>
</evidence>
<name>A0ABP8WIL2_9MICO</name>
<evidence type="ECO:0000313" key="4">
    <source>
        <dbReference type="Proteomes" id="UP001500843"/>
    </source>
</evidence>
<comment type="caution">
    <text evidence="3">The sequence shown here is derived from an EMBL/GenBank/DDBJ whole genome shotgun (WGS) entry which is preliminary data.</text>
</comment>